<dbReference type="GO" id="GO:0005737">
    <property type="term" value="C:cytoplasm"/>
    <property type="evidence" value="ECO:0007669"/>
    <property type="project" value="TreeGrafter"/>
</dbReference>
<organism evidence="4 5">
    <name type="scientific">Sphaerobolus stellatus (strain SS14)</name>
    <dbReference type="NCBI Taxonomy" id="990650"/>
    <lineage>
        <taxon>Eukaryota</taxon>
        <taxon>Fungi</taxon>
        <taxon>Dikarya</taxon>
        <taxon>Basidiomycota</taxon>
        <taxon>Agaricomycotina</taxon>
        <taxon>Agaricomycetes</taxon>
        <taxon>Phallomycetidae</taxon>
        <taxon>Geastrales</taxon>
        <taxon>Sphaerobolaceae</taxon>
        <taxon>Sphaerobolus</taxon>
    </lineage>
</organism>
<sequence>MYRQTCVEHGGDRRIPMKIKLVKNRRALVQELRASNHPSNFTLINFLHTPWPLSLLLKSELLGNLSLYNIRGAPGVATGVGPSTLEVSIAGWFGTLESVRSPSVSRSHTSSTSHRPSIVCDLASAISRNIPKAHILVILNPINSSVPIVARTPEKRAPTILPASSASPPLTLSAPPASSSASPAPTPRRPPYHCHRRATLVHKIQYGGDEVRMRCRRRLLLRALKGKVGIVTPIFVKSPLFAAQGIEFFSSVVELGPNGVATIHDLGNITAQEQELVNAALFKKNIEKGFAFVQ</sequence>
<name>A0A0C9VJ37_SPHS4</name>
<dbReference type="AlphaFoldDB" id="A0A0C9VJ37"/>
<feature type="region of interest" description="Disordered" evidence="3">
    <location>
        <begin position="159"/>
        <end position="192"/>
    </location>
</feature>
<dbReference type="PANTHER" id="PTHR11540">
    <property type="entry name" value="MALATE AND LACTATE DEHYDROGENASE"/>
    <property type="match status" value="1"/>
</dbReference>
<accession>A0A0C9VJ37</accession>
<feature type="compositionally biased region" description="Low complexity" evidence="3">
    <location>
        <begin position="159"/>
        <end position="183"/>
    </location>
</feature>
<evidence type="ECO:0000313" key="4">
    <source>
        <dbReference type="EMBL" id="KIJ41582.1"/>
    </source>
</evidence>
<dbReference type="EMBL" id="KN837136">
    <property type="protein sequence ID" value="KIJ41582.1"/>
    <property type="molecule type" value="Genomic_DNA"/>
</dbReference>
<dbReference type="GO" id="GO:0030060">
    <property type="term" value="F:L-malate dehydrogenase (NAD+) activity"/>
    <property type="evidence" value="ECO:0007669"/>
    <property type="project" value="TreeGrafter"/>
</dbReference>
<dbReference type="OrthoDB" id="4069699at2759"/>
<keyword evidence="2" id="KW-0520">NAD</keyword>
<dbReference type="PANTHER" id="PTHR11540:SF16">
    <property type="entry name" value="MALATE DEHYDROGENASE, MITOCHONDRIAL"/>
    <property type="match status" value="1"/>
</dbReference>
<keyword evidence="5" id="KW-1185">Reference proteome</keyword>
<reference evidence="4 5" key="1">
    <citation type="submission" date="2014-06" db="EMBL/GenBank/DDBJ databases">
        <title>Evolutionary Origins and Diversification of the Mycorrhizal Mutualists.</title>
        <authorList>
            <consortium name="DOE Joint Genome Institute"/>
            <consortium name="Mycorrhizal Genomics Consortium"/>
            <person name="Kohler A."/>
            <person name="Kuo A."/>
            <person name="Nagy L.G."/>
            <person name="Floudas D."/>
            <person name="Copeland A."/>
            <person name="Barry K.W."/>
            <person name="Cichocki N."/>
            <person name="Veneault-Fourrey C."/>
            <person name="LaButti K."/>
            <person name="Lindquist E.A."/>
            <person name="Lipzen A."/>
            <person name="Lundell T."/>
            <person name="Morin E."/>
            <person name="Murat C."/>
            <person name="Riley R."/>
            <person name="Ohm R."/>
            <person name="Sun H."/>
            <person name="Tunlid A."/>
            <person name="Henrissat B."/>
            <person name="Grigoriev I.V."/>
            <person name="Hibbett D.S."/>
            <person name="Martin F."/>
        </authorList>
    </citation>
    <scope>NUCLEOTIDE SEQUENCE [LARGE SCALE GENOMIC DNA]</scope>
    <source>
        <strain evidence="4 5">SS14</strain>
    </source>
</reference>
<gene>
    <name evidence="4" type="ORF">M422DRAFT_255507</name>
</gene>
<proteinExistence type="predicted"/>
<keyword evidence="1" id="KW-0560">Oxidoreductase</keyword>
<evidence type="ECO:0000256" key="2">
    <source>
        <dbReference type="ARBA" id="ARBA00023027"/>
    </source>
</evidence>
<evidence type="ECO:0000313" key="5">
    <source>
        <dbReference type="Proteomes" id="UP000054279"/>
    </source>
</evidence>
<dbReference type="Gene3D" id="3.40.50.720">
    <property type="entry name" value="NAD(P)-binding Rossmann-like Domain"/>
    <property type="match status" value="1"/>
</dbReference>
<dbReference type="Proteomes" id="UP000054279">
    <property type="component" value="Unassembled WGS sequence"/>
</dbReference>
<dbReference type="HOGENOM" id="CLU_047181_1_0_1"/>
<dbReference type="InterPro" id="IPR015955">
    <property type="entry name" value="Lactate_DH/Glyco_Ohase_4_C"/>
</dbReference>
<dbReference type="Gene3D" id="3.90.110.10">
    <property type="entry name" value="Lactate dehydrogenase/glycoside hydrolase, family 4, C-terminal"/>
    <property type="match status" value="1"/>
</dbReference>
<protein>
    <submittedName>
        <fullName evidence="4">Unplaced genomic scaffold SPHSTscaffold_61, whole genome shotgun sequence</fullName>
    </submittedName>
</protein>
<evidence type="ECO:0000256" key="3">
    <source>
        <dbReference type="SAM" id="MobiDB-lite"/>
    </source>
</evidence>
<evidence type="ECO:0000256" key="1">
    <source>
        <dbReference type="ARBA" id="ARBA00023002"/>
    </source>
</evidence>